<evidence type="ECO:0000256" key="2">
    <source>
        <dbReference type="ARBA" id="ARBA00023122"/>
    </source>
</evidence>
<keyword evidence="2" id="KW-0129">CBS domain</keyword>
<dbReference type="PANTHER" id="PTHR11689">
    <property type="entry name" value="CHLORIDE CHANNEL PROTEIN CLC FAMILY MEMBER"/>
    <property type="match status" value="1"/>
</dbReference>
<accession>A0A426YWQ1</accession>
<dbReference type="EMBL" id="AMZH03009761">
    <property type="protein sequence ID" value="RRT56138.1"/>
    <property type="molecule type" value="Genomic_DNA"/>
</dbReference>
<keyword evidence="3" id="KW-0472">Membrane</keyword>
<dbReference type="PANTHER" id="PTHR11689:SF92">
    <property type="entry name" value="CHLORIDE CHANNEL-LIKE PROTEIN CLC-G-RELATED"/>
    <property type="match status" value="1"/>
</dbReference>
<reference evidence="4 5" key="1">
    <citation type="journal article" date="2014" name="Agronomy (Basel)">
        <title>A Draft Genome Sequence for Ensete ventricosum, the Drought-Tolerant Tree Against Hunger.</title>
        <authorList>
            <person name="Harrison J."/>
            <person name="Moore K.A."/>
            <person name="Paszkiewicz K."/>
            <person name="Jones T."/>
            <person name="Grant M."/>
            <person name="Ambacheew D."/>
            <person name="Muzemil S."/>
            <person name="Studholme D.J."/>
        </authorList>
    </citation>
    <scope>NUCLEOTIDE SEQUENCE [LARGE SCALE GENOMIC DNA]</scope>
</reference>
<protein>
    <recommendedName>
        <fullName evidence="6">Chloride channel protein</fullName>
    </recommendedName>
</protein>
<keyword evidence="3" id="KW-1133">Transmembrane helix</keyword>
<dbReference type="Proteomes" id="UP000287651">
    <property type="component" value="Unassembled WGS sequence"/>
</dbReference>
<evidence type="ECO:0000313" key="4">
    <source>
        <dbReference type="EMBL" id="RRT56138.1"/>
    </source>
</evidence>
<dbReference type="AlphaFoldDB" id="A0A426YWQ1"/>
<name>A0A426YWQ1_ENSVE</name>
<sequence length="122" mass="13621">MGIEELDNEVETPLLHSASDSLRIRRSAPLTTSQLAIVGSNLCPIESLDYELIENDFFKQDWRSRGQAHIVRYVILKWTLCFLVGSLAGAVGFFNNLAVENIAGVKFVVTSNMMLAGKYDRI</sequence>
<organism evidence="4 5">
    <name type="scientific">Ensete ventricosum</name>
    <name type="common">Abyssinian banana</name>
    <name type="synonym">Musa ensete</name>
    <dbReference type="NCBI Taxonomy" id="4639"/>
    <lineage>
        <taxon>Eukaryota</taxon>
        <taxon>Viridiplantae</taxon>
        <taxon>Streptophyta</taxon>
        <taxon>Embryophyta</taxon>
        <taxon>Tracheophyta</taxon>
        <taxon>Spermatophyta</taxon>
        <taxon>Magnoliopsida</taxon>
        <taxon>Liliopsida</taxon>
        <taxon>Zingiberales</taxon>
        <taxon>Musaceae</taxon>
        <taxon>Ensete</taxon>
    </lineage>
</organism>
<evidence type="ECO:0000256" key="3">
    <source>
        <dbReference type="SAM" id="Phobius"/>
    </source>
</evidence>
<evidence type="ECO:0000313" key="5">
    <source>
        <dbReference type="Proteomes" id="UP000287651"/>
    </source>
</evidence>
<proteinExistence type="predicted"/>
<keyword evidence="1" id="KW-0677">Repeat</keyword>
<gene>
    <name evidence="4" type="ORF">B296_00025753</name>
</gene>
<keyword evidence="3" id="KW-0812">Transmembrane</keyword>
<dbReference type="InterPro" id="IPR051280">
    <property type="entry name" value="Cl-channel/antiporter"/>
</dbReference>
<dbReference type="GO" id="GO:0015108">
    <property type="term" value="F:chloride transmembrane transporter activity"/>
    <property type="evidence" value="ECO:0007669"/>
    <property type="project" value="TreeGrafter"/>
</dbReference>
<comment type="caution">
    <text evidence="4">The sequence shown here is derived from an EMBL/GenBank/DDBJ whole genome shotgun (WGS) entry which is preliminary data.</text>
</comment>
<evidence type="ECO:0000256" key="1">
    <source>
        <dbReference type="ARBA" id="ARBA00022737"/>
    </source>
</evidence>
<dbReference type="GO" id="GO:0009705">
    <property type="term" value="C:plant-type vacuole membrane"/>
    <property type="evidence" value="ECO:0007669"/>
    <property type="project" value="TreeGrafter"/>
</dbReference>
<feature type="transmembrane region" description="Helical" evidence="3">
    <location>
        <begin position="73"/>
        <end position="94"/>
    </location>
</feature>
<evidence type="ECO:0008006" key="6">
    <source>
        <dbReference type="Google" id="ProtNLM"/>
    </source>
</evidence>